<gene>
    <name evidence="2" type="ORF">XdyCFBP7245_11740</name>
</gene>
<sequence length="62" mass="6170">MIERGLVEAVGRGRTALAGSGTRRESVRGGSVAASMPPHGPGTGQGSAPVELVACGRNGVQR</sequence>
<dbReference type="EMBL" id="MDEE01000015">
    <property type="protein sequence ID" value="PPU55872.1"/>
    <property type="molecule type" value="Genomic_DNA"/>
</dbReference>
<name>A0A2S7C2S9_9XANT</name>
<proteinExistence type="predicted"/>
<feature type="region of interest" description="Disordered" evidence="1">
    <location>
        <begin position="15"/>
        <end position="50"/>
    </location>
</feature>
<organism evidence="2 3">
    <name type="scientific">Xanthomonas dyei</name>
    <dbReference type="NCBI Taxonomy" id="743699"/>
    <lineage>
        <taxon>Bacteria</taxon>
        <taxon>Pseudomonadati</taxon>
        <taxon>Pseudomonadota</taxon>
        <taxon>Gammaproteobacteria</taxon>
        <taxon>Lysobacterales</taxon>
        <taxon>Lysobacteraceae</taxon>
        <taxon>Xanthomonas</taxon>
    </lineage>
</organism>
<dbReference type="AlphaFoldDB" id="A0A2S7C2S9"/>
<accession>A0A2S7C2S9</accession>
<dbReference type="Proteomes" id="UP000238908">
    <property type="component" value="Unassembled WGS sequence"/>
</dbReference>
<evidence type="ECO:0000313" key="3">
    <source>
        <dbReference type="Proteomes" id="UP000238908"/>
    </source>
</evidence>
<evidence type="ECO:0000256" key="1">
    <source>
        <dbReference type="SAM" id="MobiDB-lite"/>
    </source>
</evidence>
<evidence type="ECO:0000313" key="2">
    <source>
        <dbReference type="EMBL" id="PPU55872.1"/>
    </source>
</evidence>
<protein>
    <submittedName>
        <fullName evidence="2">Uncharacterized protein</fullName>
    </submittedName>
</protein>
<comment type="caution">
    <text evidence="2">The sequence shown here is derived from an EMBL/GenBank/DDBJ whole genome shotgun (WGS) entry which is preliminary data.</text>
</comment>
<reference evidence="2 3" key="1">
    <citation type="submission" date="2016-08" db="EMBL/GenBank/DDBJ databases">
        <authorList>
            <person name="Seilhamer J.J."/>
        </authorList>
    </citation>
    <scope>NUCLEOTIDE SEQUENCE [LARGE SCALE GENOMIC DNA]</scope>
    <source>
        <strain evidence="2 3">CFBP7245</strain>
    </source>
</reference>